<keyword evidence="1" id="KW-0347">Helicase</keyword>
<dbReference type="GO" id="GO:0004386">
    <property type="term" value="F:helicase activity"/>
    <property type="evidence" value="ECO:0007669"/>
    <property type="project" value="UniProtKB-KW"/>
</dbReference>
<evidence type="ECO:0000313" key="1">
    <source>
        <dbReference type="EMBL" id="AFD02904.1"/>
    </source>
</evidence>
<evidence type="ECO:0000313" key="2">
    <source>
        <dbReference type="Proteomes" id="UP000007597"/>
    </source>
</evidence>
<reference evidence="1 2" key="1">
    <citation type="submission" date="2011-07" db="EMBL/GenBank/DDBJ databases">
        <title>Viral Tagging: a high-throughput approach to explore virus-host interactions.</title>
        <authorList>
            <person name="Deng L."/>
            <person name="Sullivan M.B."/>
            <person name="Poulos B."/>
            <person name="Ignacio Espinoza J.C."/>
        </authorList>
    </citation>
    <scope>NUCLEOTIDE SEQUENCE [LARGE SCALE GENOMIC DNA]</scope>
</reference>
<keyword evidence="1" id="KW-0547">Nucleotide-binding</keyword>
<organism evidence="1 2">
    <name type="scientific">Synechococcus phage metaG-MbCM1</name>
    <dbReference type="NCBI Taxonomy" id="1079999"/>
    <lineage>
        <taxon>Viruses</taxon>
        <taxon>Duplodnaviria</taxon>
        <taxon>Heunggongvirae</taxon>
        <taxon>Uroviricota</taxon>
        <taxon>Caudoviricetes</taxon>
        <taxon>Pantevenvirales</taxon>
        <taxon>Kyanoviridae</taxon>
        <taxon>Galenevirus</taxon>
        <taxon>Galenevirus mbcm1</taxon>
    </lineage>
</organism>
<accession>H8ZN43</accession>
<sequence length="74" mass="8498">MKIEDVTNSPKDWDDFWNNSEDGFYFDSITGLSYQIEGWDGQEDSASEYQKKIYMESTIAELESQADDPMGIGK</sequence>
<name>H8ZN43_9CAUD</name>
<keyword evidence="1" id="KW-0067">ATP-binding</keyword>
<keyword evidence="1" id="KW-0378">Hydrolase</keyword>
<protein>
    <submittedName>
        <fullName evidence="1">Helicase</fullName>
    </submittedName>
</protein>
<dbReference type="EMBL" id="JN371769">
    <property type="protein sequence ID" value="AFD02904.1"/>
    <property type="molecule type" value="Genomic_DNA"/>
</dbReference>
<dbReference type="OrthoDB" id="29026at10239"/>
<keyword evidence="2" id="KW-1185">Reference proteome</keyword>
<dbReference type="RefSeq" id="YP_007001555.1">
    <property type="nucleotide sequence ID" value="NC_019443.1"/>
</dbReference>
<dbReference type="Proteomes" id="UP000007597">
    <property type="component" value="Segment"/>
</dbReference>
<proteinExistence type="predicted"/>
<dbReference type="GeneID" id="14005328"/>
<dbReference type="KEGG" id="vg:14005328"/>